<dbReference type="Proteomes" id="UP000699462">
    <property type="component" value="Unassembled WGS sequence"/>
</dbReference>
<proteinExistence type="predicted"/>
<organism evidence="1 2">
    <name type="scientific">Paragonimus westermani</name>
    <dbReference type="NCBI Taxonomy" id="34504"/>
    <lineage>
        <taxon>Eukaryota</taxon>
        <taxon>Metazoa</taxon>
        <taxon>Spiralia</taxon>
        <taxon>Lophotrochozoa</taxon>
        <taxon>Platyhelminthes</taxon>
        <taxon>Trematoda</taxon>
        <taxon>Digenea</taxon>
        <taxon>Plagiorchiida</taxon>
        <taxon>Troglotremata</taxon>
        <taxon>Troglotrematidae</taxon>
        <taxon>Paragonimus</taxon>
    </lineage>
</organism>
<reference evidence="1 2" key="1">
    <citation type="submission" date="2019-07" db="EMBL/GenBank/DDBJ databases">
        <title>Annotation for the trematode Paragonimus westermani.</title>
        <authorList>
            <person name="Choi Y.-J."/>
        </authorList>
    </citation>
    <scope>NUCLEOTIDE SEQUENCE [LARGE SCALE GENOMIC DNA]</scope>
    <source>
        <strain evidence="1">180907_Pwestermani</strain>
    </source>
</reference>
<keyword evidence="2" id="KW-1185">Reference proteome</keyword>
<sequence>MDVGRFPPQPQSVQLSSDLDGINMKMFISGFNRCESTVKCLFENAFNAMSPHLTADLIRSEPPNLPALFFAILRALSYQRNEALDSLVHMHSVPVEGLGCVTHVGIGSTGSSNPARNG</sequence>
<dbReference type="EMBL" id="JTDF01003097">
    <property type="protein sequence ID" value="KAF8568109.1"/>
    <property type="molecule type" value="Genomic_DNA"/>
</dbReference>
<gene>
    <name evidence="1" type="ORF">P879_05913</name>
</gene>
<comment type="caution">
    <text evidence="1">The sequence shown here is derived from an EMBL/GenBank/DDBJ whole genome shotgun (WGS) entry which is preliminary data.</text>
</comment>
<protein>
    <submittedName>
        <fullName evidence="1">Uncharacterized protein</fullName>
    </submittedName>
</protein>
<accession>A0A8T0DJN6</accession>
<dbReference type="OrthoDB" id="6268421at2759"/>
<evidence type="ECO:0000313" key="1">
    <source>
        <dbReference type="EMBL" id="KAF8568109.1"/>
    </source>
</evidence>
<evidence type="ECO:0000313" key="2">
    <source>
        <dbReference type="Proteomes" id="UP000699462"/>
    </source>
</evidence>
<dbReference type="AlphaFoldDB" id="A0A8T0DJN6"/>
<name>A0A8T0DJN6_9TREM</name>